<gene>
    <name evidence="1" type="ORF">HCN52_24090</name>
</gene>
<dbReference type="EMBL" id="JAAVJC010000481">
    <property type="protein sequence ID" value="NJQ17925.1"/>
    <property type="molecule type" value="Genomic_DNA"/>
</dbReference>
<proteinExistence type="predicted"/>
<comment type="caution">
    <text evidence="1">The sequence shown here is derived from an EMBL/GenBank/DDBJ whole genome shotgun (WGS) entry which is preliminary data.</text>
</comment>
<protein>
    <submittedName>
        <fullName evidence="1">Uncharacterized protein</fullName>
    </submittedName>
</protein>
<name>A0ABX1CFV0_9ACTN</name>
<evidence type="ECO:0000313" key="1">
    <source>
        <dbReference type="EMBL" id="NJQ17925.1"/>
    </source>
</evidence>
<organism evidence="1 2">
    <name type="scientific">Streptomyces bohaiensis</name>
    <dbReference type="NCBI Taxonomy" id="1431344"/>
    <lineage>
        <taxon>Bacteria</taxon>
        <taxon>Bacillati</taxon>
        <taxon>Actinomycetota</taxon>
        <taxon>Actinomycetes</taxon>
        <taxon>Kitasatosporales</taxon>
        <taxon>Streptomycetaceae</taxon>
        <taxon>Streptomyces</taxon>
    </lineage>
</organism>
<accession>A0ABX1CFV0</accession>
<dbReference type="Proteomes" id="UP000727056">
    <property type="component" value="Unassembled WGS sequence"/>
</dbReference>
<keyword evidence="2" id="KW-1185">Reference proteome</keyword>
<sequence>MRLFTRAPVTPRWLARTVVPAARSLRDGRDAGLVHIRRGWLHGPHIEFVARPFPGQSAPDWPELADRLDAGPAEGPGVLDEERYLAQARETGRLEGVEPPYLPMREHGAVEYLTAADLDGWPQPLLGLREMALDRLTGPVLTTVEGLDRAPQDALTLVGEAFVALAAAHPRGAAYGVFSLRSHAEAFLAWAAPVKDPRPSFARRLEADTPRLRPLVEAGLAGRTEGAAGWGSSFAYCMGGFDYAVAQGQLTLEGIDSLGSGFDRATMGPPGSDTGRVESAPSAFHRTMDTSGALDTTTEWFASYRLLVNLFYQQLPLLCVPPMHRYYFCYAVAELVDRVLGTTWQERIETATGSPAPAQDAAVAR</sequence>
<reference evidence="1 2" key="1">
    <citation type="submission" date="2020-03" db="EMBL/GenBank/DDBJ databases">
        <title>Draft genome of Streptomyces sp. ventii, isolated from the Axial Seamount in the Pacific Ocean, and resequencing of the two type strains Streptomyces lonarensis strain NCL 716 and Streptomyces bohaiensis strain 11A07.</title>
        <authorList>
            <person name="Loughran R.M."/>
            <person name="Pfannmuller K.M."/>
            <person name="Wasson B.J."/>
            <person name="Deadmond M.C."/>
            <person name="Paddock B.E."/>
            <person name="Koyack M.J."/>
            <person name="Gallegos D.A."/>
            <person name="Mitchell E.A."/>
            <person name="Ushijima B."/>
            <person name="Saw J.H."/>
            <person name="Mcphail K.L."/>
            <person name="Videau P."/>
        </authorList>
    </citation>
    <scope>NUCLEOTIDE SEQUENCE [LARGE SCALE GENOMIC DNA]</scope>
    <source>
        <strain evidence="1 2">11A07</strain>
    </source>
</reference>
<evidence type="ECO:0000313" key="2">
    <source>
        <dbReference type="Proteomes" id="UP000727056"/>
    </source>
</evidence>